<dbReference type="PIRSF" id="PIRSF002741">
    <property type="entry name" value="MppA"/>
    <property type="match status" value="1"/>
</dbReference>
<evidence type="ECO:0000256" key="1">
    <source>
        <dbReference type="ARBA" id="ARBA00004196"/>
    </source>
</evidence>
<proteinExistence type="inferred from homology"/>
<comment type="subcellular location">
    <subcellularLocation>
        <location evidence="1">Cell envelope</location>
    </subcellularLocation>
</comment>
<organism evidence="7 8">
    <name type="scientific">Streptomyces sannanensis</name>
    <dbReference type="NCBI Taxonomy" id="285536"/>
    <lineage>
        <taxon>Bacteria</taxon>
        <taxon>Bacillati</taxon>
        <taxon>Actinomycetota</taxon>
        <taxon>Actinomycetes</taxon>
        <taxon>Kitasatosporales</taxon>
        <taxon>Streptomycetaceae</taxon>
        <taxon>Streptomyces</taxon>
    </lineage>
</organism>
<evidence type="ECO:0000313" key="7">
    <source>
        <dbReference type="EMBL" id="GAA3368855.1"/>
    </source>
</evidence>
<evidence type="ECO:0000256" key="3">
    <source>
        <dbReference type="ARBA" id="ARBA00022448"/>
    </source>
</evidence>
<reference evidence="8" key="1">
    <citation type="journal article" date="2019" name="Int. J. Syst. Evol. Microbiol.">
        <title>The Global Catalogue of Microorganisms (GCM) 10K type strain sequencing project: providing services to taxonomists for standard genome sequencing and annotation.</title>
        <authorList>
            <consortium name="The Broad Institute Genomics Platform"/>
            <consortium name="The Broad Institute Genome Sequencing Center for Infectious Disease"/>
            <person name="Wu L."/>
            <person name="Ma J."/>
        </authorList>
    </citation>
    <scope>NUCLEOTIDE SEQUENCE [LARGE SCALE GENOMIC DNA]</scope>
    <source>
        <strain evidence="8">JCM 9651</strain>
    </source>
</reference>
<feature type="chain" id="PRO_5046145206" evidence="5">
    <location>
        <begin position="21"/>
        <end position="531"/>
    </location>
</feature>
<evidence type="ECO:0000259" key="6">
    <source>
        <dbReference type="Pfam" id="PF00496"/>
    </source>
</evidence>
<keyword evidence="4 5" id="KW-0732">Signal</keyword>
<dbReference type="Gene3D" id="3.10.105.10">
    <property type="entry name" value="Dipeptide-binding Protein, Domain 3"/>
    <property type="match status" value="1"/>
</dbReference>
<feature type="signal peptide" evidence="5">
    <location>
        <begin position="1"/>
        <end position="20"/>
    </location>
</feature>
<sequence length="531" mass="58598">MFNRTSLQAIAALASISLLAGCGLLPGGGSDAEQKIIVGSTSVPSTLDPAASWDGSWELFRNVFQTLLSFPTGSTTPQPDAAKKCEFTDASNKTFQCMLREGLKFSDGERLDAEAVKHSIDRIVKIDVKAGPKGLLGSLDRVETEGESTVTFHLNKADATFPFVLATPAMSIVAPKEYPADRLREDDRVTGSGPYVLKSYDPDSSAELAANHDYKGFAKRRNEAVTIRYFKESGALMQALEAQQIDLTYRGLTAEEVLAIEDRQGKEKEGETKLQLIETVGSEIRFLVFNPKDPAAGNPAVRKAVAQVIDRDALVAKAYMGTAEPLYSMIPKGVAGHTTPFFDSFGSPSAEKAGQILREAGINEPVALTLWYTTDRYGSSTKPEFEEIRRQLEDSKLFKVTLKSRPTWKEYTKGFQQGEFPVFGRGWNPDFPDPDNFIAPFVGKENAVGTPYEQREILDELLPKSRRQPDRGAVSDQFHTAQKIIAKDVRLLPLWQGKTYIAASDEIAGGERALDPQTVMQMWELHRKTSW</sequence>
<name>A0ABP6S6D4_9ACTN</name>
<dbReference type="PANTHER" id="PTHR30290:SF10">
    <property type="entry name" value="PERIPLASMIC OLIGOPEPTIDE-BINDING PROTEIN-RELATED"/>
    <property type="match status" value="1"/>
</dbReference>
<dbReference type="Gene3D" id="3.90.76.10">
    <property type="entry name" value="Dipeptide-binding Protein, Domain 1"/>
    <property type="match status" value="1"/>
</dbReference>
<dbReference type="InterPro" id="IPR030678">
    <property type="entry name" value="Peptide/Ni-bd"/>
</dbReference>
<keyword evidence="3" id="KW-0813">Transport</keyword>
<accession>A0ABP6S6D4</accession>
<dbReference type="SUPFAM" id="SSF53850">
    <property type="entry name" value="Periplasmic binding protein-like II"/>
    <property type="match status" value="1"/>
</dbReference>
<dbReference type="InterPro" id="IPR039424">
    <property type="entry name" value="SBP_5"/>
</dbReference>
<evidence type="ECO:0000313" key="8">
    <source>
        <dbReference type="Proteomes" id="UP001499990"/>
    </source>
</evidence>
<evidence type="ECO:0000256" key="2">
    <source>
        <dbReference type="ARBA" id="ARBA00005695"/>
    </source>
</evidence>
<dbReference type="PROSITE" id="PS51257">
    <property type="entry name" value="PROKAR_LIPOPROTEIN"/>
    <property type="match status" value="1"/>
</dbReference>
<gene>
    <name evidence="7" type="ORF">GCM10020367_08890</name>
</gene>
<keyword evidence="8" id="KW-1185">Reference proteome</keyword>
<evidence type="ECO:0000256" key="4">
    <source>
        <dbReference type="ARBA" id="ARBA00022729"/>
    </source>
</evidence>
<dbReference type="EMBL" id="BAAAYL010000001">
    <property type="protein sequence ID" value="GAA3368855.1"/>
    <property type="molecule type" value="Genomic_DNA"/>
</dbReference>
<dbReference type="Pfam" id="PF00496">
    <property type="entry name" value="SBP_bac_5"/>
    <property type="match status" value="1"/>
</dbReference>
<comment type="similarity">
    <text evidence="2">Belongs to the bacterial solute-binding protein 5 family.</text>
</comment>
<comment type="caution">
    <text evidence="7">The sequence shown here is derived from an EMBL/GenBank/DDBJ whole genome shotgun (WGS) entry which is preliminary data.</text>
</comment>
<dbReference type="Gene3D" id="3.40.190.10">
    <property type="entry name" value="Periplasmic binding protein-like II"/>
    <property type="match status" value="1"/>
</dbReference>
<evidence type="ECO:0000256" key="5">
    <source>
        <dbReference type="SAM" id="SignalP"/>
    </source>
</evidence>
<dbReference type="PANTHER" id="PTHR30290">
    <property type="entry name" value="PERIPLASMIC BINDING COMPONENT OF ABC TRANSPORTER"/>
    <property type="match status" value="1"/>
</dbReference>
<feature type="domain" description="Solute-binding protein family 5" evidence="6">
    <location>
        <begin position="76"/>
        <end position="446"/>
    </location>
</feature>
<dbReference type="RefSeq" id="WP_345034701.1">
    <property type="nucleotide sequence ID" value="NZ_BAAAYL010000001.1"/>
</dbReference>
<dbReference type="Proteomes" id="UP001499990">
    <property type="component" value="Unassembled WGS sequence"/>
</dbReference>
<protein>
    <submittedName>
        <fullName evidence="7">ABC transporter substrate-binding protein</fullName>
    </submittedName>
</protein>
<dbReference type="InterPro" id="IPR000914">
    <property type="entry name" value="SBP_5_dom"/>
</dbReference>